<dbReference type="PROSITE" id="PS51257">
    <property type="entry name" value="PROKAR_LIPOPROTEIN"/>
    <property type="match status" value="1"/>
</dbReference>
<dbReference type="AlphaFoldDB" id="C4Z222"/>
<accession>C4Z222</accession>
<keyword evidence="4" id="KW-1185">Reference proteome</keyword>
<dbReference type="EMBL" id="CP001104">
    <property type="protein sequence ID" value="ACR71212.1"/>
    <property type="molecule type" value="Genomic_DNA"/>
</dbReference>
<dbReference type="KEGG" id="eel:EUBELI_00176"/>
<feature type="signal peptide" evidence="2">
    <location>
        <begin position="1"/>
        <end position="24"/>
    </location>
</feature>
<feature type="compositionally biased region" description="Polar residues" evidence="1">
    <location>
        <begin position="389"/>
        <end position="400"/>
    </location>
</feature>
<evidence type="ECO:0008006" key="5">
    <source>
        <dbReference type="Google" id="ProtNLM"/>
    </source>
</evidence>
<sequence>MIKLNKIKRNCVAAVILTMCLMTAGCARNSTSTTTASGGETTITSAITKEDTDVTHADDAENYRVSITGDFTVTSDTSDGVTQSGSVYTITKAGEYTVTGLLSEGQLIVDAGNENEVTIVLNGTSITCSSGSPIYVKNASEVKIKSEENSFNEVIDNRNEATEDSSDDAGNAAIYATCDLKLVGKGALVVTGNYNNGIQSKDDLSIKNVIVKVTAVNNAVKVNDAVDIESGNIIAISAKGDGIKTSNSSISNKGNQKGIVTITSGNIDIYAACDGIDASYGADISGDGNLNIYTDTYSEYSEEVTSSGSSSGTSSGRDSSANKSASANTVSYVATSDTIANAPSGFGGGNMGSGNAPDMSNGNAPNMNGSSDRNKTGGNRPGMPGDFNESGNSSGQSYSTKGIKAESEINISGFTINICSTDDGIHANSDSGVLETGEDGKGTIVINGGSITISSGDDGMHADKQLDVNDGYINVVTSYEGLEAMTINLNGGKIYVYATDDGINACTGDGKTSPIVNVTGGYIDVTTTSGDTDGIDSNGNYVQTGGFVLVKGGSSSGNVSGSIDVDGTVTITGGTCVALGGVCETPVNSANAYVLGSVSFSSGSYSLKDSSGNEVISFTVDGSFSNGWICSDTLTTGSSYTLYRGADSIADWTQESGTMGASGTGGFGGGNMGGMGGQNGGFGGGRR</sequence>
<evidence type="ECO:0000313" key="3">
    <source>
        <dbReference type="EMBL" id="ACR71212.1"/>
    </source>
</evidence>
<dbReference type="HOGENOM" id="CLU_021406_1_1_9"/>
<name>C4Z222_LACE2</name>
<gene>
    <name evidence="3" type="ordered locus">EUBELI_00176</name>
</gene>
<protein>
    <recommendedName>
        <fullName evidence="5">Carbohydrate-binding domain-containing protein</fullName>
    </recommendedName>
</protein>
<feature type="compositionally biased region" description="Low complexity" evidence="1">
    <location>
        <begin position="303"/>
        <end position="319"/>
    </location>
</feature>
<dbReference type="eggNOG" id="ENOG502Z8AD">
    <property type="taxonomic scope" value="Bacteria"/>
</dbReference>
<reference evidence="3 4" key="1">
    <citation type="journal article" date="2009" name="Proc. Natl. Acad. Sci. U.S.A.">
        <title>Characterizing a model human gut microbiota composed of members of its two dominant bacterial phyla.</title>
        <authorList>
            <person name="Mahowald M.A."/>
            <person name="Rey F.E."/>
            <person name="Seedorf H."/>
            <person name="Turnbaugh P.J."/>
            <person name="Fulton R.S."/>
            <person name="Wollam A."/>
            <person name="Shah N."/>
            <person name="Wang C."/>
            <person name="Magrini V."/>
            <person name="Wilson R.K."/>
            <person name="Cantarel B.L."/>
            <person name="Coutinho P.M."/>
            <person name="Henrissat B."/>
            <person name="Crock L.W."/>
            <person name="Russell A."/>
            <person name="Verberkmoes N.C."/>
            <person name="Hettich R.L."/>
            <person name="Gordon J.I."/>
        </authorList>
    </citation>
    <scope>NUCLEOTIDE SEQUENCE [LARGE SCALE GENOMIC DNA]</scope>
    <source>
        <strain evidence="4">ATCC 27750 / DSM 3376 / VPI C15-48 / C15-B4</strain>
    </source>
</reference>
<feature type="compositionally biased region" description="Polar residues" evidence="1">
    <location>
        <begin position="358"/>
        <end position="371"/>
    </location>
</feature>
<evidence type="ECO:0000256" key="2">
    <source>
        <dbReference type="SAM" id="SignalP"/>
    </source>
</evidence>
<dbReference type="InterPro" id="IPR025584">
    <property type="entry name" value="Cthe_2159"/>
</dbReference>
<evidence type="ECO:0000256" key="1">
    <source>
        <dbReference type="SAM" id="MobiDB-lite"/>
    </source>
</evidence>
<feature type="region of interest" description="Disordered" evidence="1">
    <location>
        <begin position="345"/>
        <end position="401"/>
    </location>
</feature>
<dbReference type="Pfam" id="PF14262">
    <property type="entry name" value="Cthe_2159"/>
    <property type="match status" value="2"/>
</dbReference>
<dbReference type="Proteomes" id="UP000001476">
    <property type="component" value="Chromosome"/>
</dbReference>
<evidence type="ECO:0000313" key="4">
    <source>
        <dbReference type="Proteomes" id="UP000001476"/>
    </source>
</evidence>
<keyword evidence="2" id="KW-0732">Signal</keyword>
<proteinExistence type="predicted"/>
<dbReference type="RefSeq" id="WP_012738450.1">
    <property type="nucleotide sequence ID" value="NC_012778.1"/>
</dbReference>
<dbReference type="STRING" id="515620.EUBELI_00176"/>
<organism evidence="3 4">
    <name type="scientific">Lachnospira eligens (strain ATCC 27750 / DSM 3376 / VPI C15-48 / C15-B4)</name>
    <name type="common">Eubacterium eligens</name>
    <dbReference type="NCBI Taxonomy" id="515620"/>
    <lineage>
        <taxon>Bacteria</taxon>
        <taxon>Bacillati</taxon>
        <taxon>Bacillota</taxon>
        <taxon>Clostridia</taxon>
        <taxon>Lachnospirales</taxon>
        <taxon>Lachnospiraceae</taxon>
        <taxon>Lachnospira</taxon>
    </lineage>
</organism>
<dbReference type="GeneID" id="41354963"/>
<feature type="region of interest" description="Disordered" evidence="1">
    <location>
        <begin position="303"/>
        <end position="325"/>
    </location>
</feature>
<feature type="chain" id="PRO_5038878521" description="Carbohydrate-binding domain-containing protein" evidence="2">
    <location>
        <begin position="25"/>
        <end position="687"/>
    </location>
</feature>